<keyword evidence="3" id="KW-0227">DNA damage</keyword>
<keyword evidence="5" id="KW-0234">DNA repair</keyword>
<dbReference type="InterPro" id="IPR013632">
    <property type="entry name" value="Rad51_C"/>
</dbReference>
<dbReference type="Proteomes" id="UP001187682">
    <property type="component" value="Unassembled WGS sequence"/>
</dbReference>
<gene>
    <name evidence="8" type="ORF">DNG_08413</name>
</gene>
<reference evidence="8" key="1">
    <citation type="submission" date="2018-03" db="EMBL/GenBank/DDBJ databases">
        <authorList>
            <person name="Guldener U."/>
        </authorList>
    </citation>
    <scope>NUCLEOTIDE SEQUENCE</scope>
</reference>
<evidence type="ECO:0000313" key="9">
    <source>
        <dbReference type="Proteomes" id="UP001187682"/>
    </source>
</evidence>
<evidence type="ECO:0000256" key="1">
    <source>
        <dbReference type="ARBA" id="ARBA00004123"/>
    </source>
</evidence>
<dbReference type="PROSITE" id="PS50162">
    <property type="entry name" value="RECA_2"/>
    <property type="match status" value="1"/>
</dbReference>
<dbReference type="GO" id="GO:0140664">
    <property type="term" value="F:ATP-dependent DNA damage sensor activity"/>
    <property type="evidence" value="ECO:0007669"/>
    <property type="project" value="InterPro"/>
</dbReference>
<keyword evidence="6" id="KW-0539">Nucleus</keyword>
<evidence type="ECO:0000256" key="2">
    <source>
        <dbReference type="ARBA" id="ARBA00022741"/>
    </source>
</evidence>
<dbReference type="GO" id="GO:0000730">
    <property type="term" value="P:DNA recombinase assembly"/>
    <property type="evidence" value="ECO:0007669"/>
    <property type="project" value="TreeGrafter"/>
</dbReference>
<proteinExistence type="predicted"/>
<keyword evidence="2" id="KW-0547">Nucleotide-binding</keyword>
<dbReference type="InterPro" id="IPR027417">
    <property type="entry name" value="P-loop_NTPase"/>
</dbReference>
<dbReference type="SUPFAM" id="SSF52540">
    <property type="entry name" value="P-loop containing nucleoside triphosphate hydrolases"/>
    <property type="match status" value="1"/>
</dbReference>
<dbReference type="PANTHER" id="PTHR22942:SF66">
    <property type="entry name" value="RE19845P"/>
    <property type="match status" value="1"/>
</dbReference>
<dbReference type="GO" id="GO:0005634">
    <property type="term" value="C:nucleus"/>
    <property type="evidence" value="ECO:0007669"/>
    <property type="project" value="UniProtKB-SubCell"/>
</dbReference>
<protein>
    <submittedName>
        <fullName evidence="8">Related to RAD57 protein</fullName>
    </submittedName>
</protein>
<evidence type="ECO:0000256" key="4">
    <source>
        <dbReference type="ARBA" id="ARBA00022840"/>
    </source>
</evidence>
<evidence type="ECO:0000256" key="5">
    <source>
        <dbReference type="ARBA" id="ARBA00023204"/>
    </source>
</evidence>
<comment type="subcellular location">
    <subcellularLocation>
        <location evidence="1">Nucleus</location>
    </subcellularLocation>
</comment>
<dbReference type="Gene3D" id="3.40.50.300">
    <property type="entry name" value="P-loop containing nucleotide triphosphate hydrolases"/>
    <property type="match status" value="1"/>
</dbReference>
<name>A0AAE8N3G6_9PEZI</name>
<dbReference type="AlphaFoldDB" id="A0AAE8N3G6"/>
<dbReference type="PANTHER" id="PTHR22942">
    <property type="entry name" value="RECA/RAD51/RADA DNA STRAND-PAIRING FAMILY MEMBER"/>
    <property type="match status" value="1"/>
</dbReference>
<evidence type="ECO:0000313" key="8">
    <source>
        <dbReference type="EMBL" id="SPO05726.1"/>
    </source>
</evidence>
<dbReference type="GO" id="GO:0006312">
    <property type="term" value="P:mitotic recombination"/>
    <property type="evidence" value="ECO:0007669"/>
    <property type="project" value="TreeGrafter"/>
</dbReference>
<feature type="domain" description="RecA family profile 1" evidence="7">
    <location>
        <begin position="96"/>
        <end position="278"/>
    </location>
</feature>
<dbReference type="GO" id="GO:0061982">
    <property type="term" value="P:meiosis I cell cycle process"/>
    <property type="evidence" value="ECO:0007669"/>
    <property type="project" value="UniProtKB-ARBA"/>
</dbReference>
<evidence type="ECO:0000259" key="7">
    <source>
        <dbReference type="PROSITE" id="PS50162"/>
    </source>
</evidence>
<dbReference type="GO" id="GO:0000150">
    <property type="term" value="F:DNA strand exchange activity"/>
    <property type="evidence" value="ECO:0007669"/>
    <property type="project" value="TreeGrafter"/>
</dbReference>
<comment type="caution">
    <text evidence="8">The sequence shown here is derived from an EMBL/GenBank/DDBJ whole genome shotgun (WGS) entry which is preliminary data.</text>
</comment>
<dbReference type="EMBL" id="ONZQ02000013">
    <property type="protein sequence ID" value="SPO05726.1"/>
    <property type="molecule type" value="Genomic_DNA"/>
</dbReference>
<accession>A0AAE8N3G6</accession>
<evidence type="ECO:0000256" key="3">
    <source>
        <dbReference type="ARBA" id="ARBA00022763"/>
    </source>
</evidence>
<dbReference type="InterPro" id="IPR020588">
    <property type="entry name" value="RecA_ATP-bd"/>
</dbReference>
<sequence>MTDLPRALPQFPTARFSKILAALDKHGINTTDLLTVDATELERRTNVHALDIKRLSAAVLDSLHRDLGALPSREDAKPPPVGSHAPKKSLVELCDAWSTISTLDTTLDASLGGGVPVGYVTEITGESGTGKTQFLLSLLLAVQLPPPYGLSRPALYISTEAPLSTRRLSQMLSSNPLLKSAEIPPTLDNIISTITPDLESQDHILEFQVPVEVERRNIGLIVIDSVAANYRAEFERGTTPHSRGSNMAVRGNELVRLGAHLRRLAQKYNLAVVVANQVADRFSAPLGPVRPTVHHSLPVSTQESPLAARSRQVFEPEGAAEPTYVPPSSPVEVPAPPALLLDHQQRWFSGWGDDPFADYVLKTPSLGLVWSTQVACRIALFRKPVYEVKNRDDDDGPLGVRTAQAQEEDDERLVPTQTGWERWVKIVFAPHTEASGQGLSDAMRFEVTMGGLKALEEAKG</sequence>
<dbReference type="GO" id="GO:0042148">
    <property type="term" value="P:DNA strand invasion"/>
    <property type="evidence" value="ECO:0007669"/>
    <property type="project" value="TreeGrafter"/>
</dbReference>
<dbReference type="GO" id="GO:0005524">
    <property type="term" value="F:ATP binding"/>
    <property type="evidence" value="ECO:0007669"/>
    <property type="project" value="UniProtKB-KW"/>
</dbReference>
<dbReference type="Pfam" id="PF08423">
    <property type="entry name" value="Rad51"/>
    <property type="match status" value="1"/>
</dbReference>
<keyword evidence="9" id="KW-1185">Reference proteome</keyword>
<dbReference type="CDD" id="cd19491">
    <property type="entry name" value="XRCC3"/>
    <property type="match status" value="1"/>
</dbReference>
<evidence type="ECO:0000256" key="6">
    <source>
        <dbReference type="ARBA" id="ARBA00023242"/>
    </source>
</evidence>
<dbReference type="InterPro" id="IPR047348">
    <property type="entry name" value="XRCC3-like_C"/>
</dbReference>
<keyword evidence="4" id="KW-0067">ATP-binding</keyword>
<dbReference type="GO" id="GO:0003690">
    <property type="term" value="F:double-stranded DNA binding"/>
    <property type="evidence" value="ECO:0007669"/>
    <property type="project" value="TreeGrafter"/>
</dbReference>
<organism evidence="8 9">
    <name type="scientific">Cephalotrichum gorgonifer</name>
    <dbReference type="NCBI Taxonomy" id="2041049"/>
    <lineage>
        <taxon>Eukaryota</taxon>
        <taxon>Fungi</taxon>
        <taxon>Dikarya</taxon>
        <taxon>Ascomycota</taxon>
        <taxon>Pezizomycotina</taxon>
        <taxon>Sordariomycetes</taxon>
        <taxon>Hypocreomycetidae</taxon>
        <taxon>Microascales</taxon>
        <taxon>Microascaceae</taxon>
        <taxon>Cephalotrichum</taxon>
    </lineage>
</organism>
<dbReference type="GO" id="GO:0003697">
    <property type="term" value="F:single-stranded DNA binding"/>
    <property type="evidence" value="ECO:0007669"/>
    <property type="project" value="TreeGrafter"/>
</dbReference>